<dbReference type="InterPro" id="IPR028978">
    <property type="entry name" value="Chorismate_lyase_/UTRA_dom_sf"/>
</dbReference>
<evidence type="ECO:0000256" key="4">
    <source>
        <dbReference type="NCBIfam" id="TIGR02404"/>
    </source>
</evidence>
<dbReference type="InterPro" id="IPR011663">
    <property type="entry name" value="UTRA"/>
</dbReference>
<name>A0ABM6W864_9STRE</name>
<dbReference type="CDD" id="cd07377">
    <property type="entry name" value="WHTH_GntR"/>
    <property type="match status" value="1"/>
</dbReference>
<evidence type="ECO:0000313" key="6">
    <source>
        <dbReference type="EMBL" id="AWN21658.1"/>
    </source>
</evidence>
<dbReference type="Proteomes" id="UP000245369">
    <property type="component" value="Chromosome"/>
</dbReference>
<sequence>MKKYQVVFRDLEKKINQSDYPADSFLPSEGELAGKYGVSRDTIRKALSLLEKAKLIRKSQGRASLVRRQQHFNFPVSNLTSYQELVQNLQMNSETKVLSLYRLLVDGDLARVTGFQPGQQVWRIQRQRIVDGASSVLDTDYLLTDFVKRINQTIAQKSIYNYLEGELGLEIAYAQKEITIEPTSEQDKIWLDVGLEHHVVSVKSKVYLADQAQFQFTESRHILEKFHFIDYARRKK</sequence>
<organism evidence="6 7">
    <name type="scientific">Streptococcus sobrinus</name>
    <dbReference type="NCBI Taxonomy" id="1310"/>
    <lineage>
        <taxon>Bacteria</taxon>
        <taxon>Bacillati</taxon>
        <taxon>Bacillota</taxon>
        <taxon>Bacilli</taxon>
        <taxon>Lactobacillales</taxon>
        <taxon>Streptococcaceae</taxon>
        <taxon>Streptococcus</taxon>
    </lineage>
</organism>
<dbReference type="Pfam" id="PF00392">
    <property type="entry name" value="GntR"/>
    <property type="match status" value="1"/>
</dbReference>
<keyword evidence="3" id="KW-0804">Transcription</keyword>
<dbReference type="Gene3D" id="1.10.10.10">
    <property type="entry name" value="Winged helix-like DNA-binding domain superfamily/Winged helix DNA-binding domain"/>
    <property type="match status" value="1"/>
</dbReference>
<dbReference type="InterPro" id="IPR012770">
    <property type="entry name" value="TreR"/>
</dbReference>
<dbReference type="InterPro" id="IPR036388">
    <property type="entry name" value="WH-like_DNA-bd_sf"/>
</dbReference>
<keyword evidence="7" id="KW-1185">Reference proteome</keyword>
<dbReference type="SUPFAM" id="SSF46785">
    <property type="entry name" value="Winged helix' DNA-binding domain"/>
    <property type="match status" value="1"/>
</dbReference>
<dbReference type="EMBL" id="CP029490">
    <property type="protein sequence ID" value="AWN21658.1"/>
    <property type="molecule type" value="Genomic_DNA"/>
</dbReference>
<dbReference type="RefSeq" id="WP_019775917.1">
    <property type="nucleotide sequence ID" value="NZ_CP029490.1"/>
</dbReference>
<reference evidence="6 7" key="1">
    <citation type="submission" date="2018-05" db="EMBL/GenBank/DDBJ databases">
        <title>Complete genome sequences of Streptococcus sobrinus.</title>
        <authorList>
            <person name="Sales M."/>
            <person name="Jensen P.A."/>
        </authorList>
    </citation>
    <scope>NUCLEOTIDE SEQUENCE [LARGE SCALE GENOMIC DNA]</scope>
    <source>
        <strain evidence="6 7">SL1</strain>
    </source>
</reference>
<feature type="domain" description="HTH gntR-type" evidence="5">
    <location>
        <begin position="1"/>
        <end position="69"/>
    </location>
</feature>
<dbReference type="InterPro" id="IPR050679">
    <property type="entry name" value="Bact_HTH_transcr_reg"/>
</dbReference>
<accession>A0ABM6W864</accession>
<dbReference type="Gene3D" id="3.40.1410.10">
    <property type="entry name" value="Chorismate lyase-like"/>
    <property type="match status" value="1"/>
</dbReference>
<keyword evidence="1" id="KW-0805">Transcription regulation</keyword>
<dbReference type="NCBIfam" id="TIGR02404">
    <property type="entry name" value="trehalos_R_Bsub"/>
    <property type="match status" value="1"/>
</dbReference>
<evidence type="ECO:0000313" key="7">
    <source>
        <dbReference type="Proteomes" id="UP000245369"/>
    </source>
</evidence>
<evidence type="ECO:0000256" key="2">
    <source>
        <dbReference type="ARBA" id="ARBA00023125"/>
    </source>
</evidence>
<dbReference type="SMART" id="SM00866">
    <property type="entry name" value="UTRA"/>
    <property type="match status" value="1"/>
</dbReference>
<dbReference type="GeneID" id="93924870"/>
<dbReference type="SUPFAM" id="SSF64288">
    <property type="entry name" value="Chorismate lyase-like"/>
    <property type="match status" value="1"/>
</dbReference>
<evidence type="ECO:0000256" key="3">
    <source>
        <dbReference type="ARBA" id="ARBA00023163"/>
    </source>
</evidence>
<dbReference type="SMART" id="SM00345">
    <property type="entry name" value="HTH_GNTR"/>
    <property type="match status" value="1"/>
</dbReference>
<gene>
    <name evidence="6" type="primary">treR</name>
    <name evidence="6" type="ORF">DK182_10180</name>
</gene>
<dbReference type="InterPro" id="IPR036390">
    <property type="entry name" value="WH_DNA-bd_sf"/>
</dbReference>
<dbReference type="InterPro" id="IPR000524">
    <property type="entry name" value="Tscrpt_reg_HTH_GntR"/>
</dbReference>
<proteinExistence type="predicted"/>
<keyword evidence="2" id="KW-0238">DNA-binding</keyword>
<evidence type="ECO:0000259" key="5">
    <source>
        <dbReference type="PROSITE" id="PS50949"/>
    </source>
</evidence>
<dbReference type="PANTHER" id="PTHR44846">
    <property type="entry name" value="MANNOSYL-D-GLYCERATE TRANSPORT/METABOLISM SYSTEM REPRESSOR MNGR-RELATED"/>
    <property type="match status" value="1"/>
</dbReference>
<dbReference type="Pfam" id="PF07702">
    <property type="entry name" value="UTRA"/>
    <property type="match status" value="1"/>
</dbReference>
<dbReference type="PRINTS" id="PR00035">
    <property type="entry name" value="HTHGNTR"/>
</dbReference>
<protein>
    <recommendedName>
        <fullName evidence="4">Trehalose operon repressor</fullName>
    </recommendedName>
</protein>
<dbReference type="PANTHER" id="PTHR44846:SF12">
    <property type="entry name" value="HTH-TYPE TRANSCRIPTIONAL REGULATOR TRER"/>
    <property type="match status" value="1"/>
</dbReference>
<dbReference type="PROSITE" id="PS50949">
    <property type="entry name" value="HTH_GNTR"/>
    <property type="match status" value="1"/>
</dbReference>
<evidence type="ECO:0000256" key="1">
    <source>
        <dbReference type="ARBA" id="ARBA00023015"/>
    </source>
</evidence>